<organism evidence="2 3">
    <name type="scientific">Syncephalis pseudoplumigaleata</name>
    <dbReference type="NCBI Taxonomy" id="1712513"/>
    <lineage>
        <taxon>Eukaryota</taxon>
        <taxon>Fungi</taxon>
        <taxon>Fungi incertae sedis</taxon>
        <taxon>Zoopagomycota</taxon>
        <taxon>Zoopagomycotina</taxon>
        <taxon>Zoopagomycetes</taxon>
        <taxon>Zoopagales</taxon>
        <taxon>Piptocephalidaceae</taxon>
        <taxon>Syncephalis</taxon>
    </lineage>
</organism>
<feature type="compositionally biased region" description="Low complexity" evidence="1">
    <location>
        <begin position="71"/>
        <end position="86"/>
    </location>
</feature>
<evidence type="ECO:0000313" key="3">
    <source>
        <dbReference type="Proteomes" id="UP000278143"/>
    </source>
</evidence>
<sequence length="126" mass="13789">MLMVMQAMELLGNDARSTGGQEVDEAADASIEQQLWTLTWPRMDQWYPRLKEELFPPPPPPSDTAKEAESETAPANKETAEAETTAPVNDDGDGEADNHGTVVTEEEQEVTTTTTTAIEPAKDKKD</sequence>
<gene>
    <name evidence="2" type="ORF">SYNPS1DRAFT_27107</name>
</gene>
<dbReference type="EMBL" id="KZ989246">
    <property type="protein sequence ID" value="RKP27228.1"/>
    <property type="molecule type" value="Genomic_DNA"/>
</dbReference>
<proteinExistence type="predicted"/>
<dbReference type="Proteomes" id="UP000278143">
    <property type="component" value="Unassembled WGS sequence"/>
</dbReference>
<reference evidence="3" key="1">
    <citation type="journal article" date="2018" name="Nat. Microbiol.">
        <title>Leveraging single-cell genomics to expand the fungal tree of life.</title>
        <authorList>
            <person name="Ahrendt S.R."/>
            <person name="Quandt C.A."/>
            <person name="Ciobanu D."/>
            <person name="Clum A."/>
            <person name="Salamov A."/>
            <person name="Andreopoulos B."/>
            <person name="Cheng J.F."/>
            <person name="Woyke T."/>
            <person name="Pelin A."/>
            <person name="Henrissat B."/>
            <person name="Reynolds N.K."/>
            <person name="Benny G.L."/>
            <person name="Smith M.E."/>
            <person name="James T.Y."/>
            <person name="Grigoriev I.V."/>
        </authorList>
    </citation>
    <scope>NUCLEOTIDE SEQUENCE [LARGE SCALE GENOMIC DNA]</scope>
    <source>
        <strain evidence="3">Benny S71-1</strain>
    </source>
</reference>
<keyword evidence="3" id="KW-1185">Reference proteome</keyword>
<feature type="region of interest" description="Disordered" evidence="1">
    <location>
        <begin position="50"/>
        <end position="126"/>
    </location>
</feature>
<protein>
    <submittedName>
        <fullName evidence="2">Uncharacterized protein</fullName>
    </submittedName>
</protein>
<evidence type="ECO:0000256" key="1">
    <source>
        <dbReference type="SAM" id="MobiDB-lite"/>
    </source>
</evidence>
<dbReference type="AlphaFoldDB" id="A0A4P9Z484"/>
<name>A0A4P9Z484_9FUNG</name>
<evidence type="ECO:0000313" key="2">
    <source>
        <dbReference type="EMBL" id="RKP27228.1"/>
    </source>
</evidence>
<accession>A0A4P9Z484</accession>